<keyword evidence="4" id="KW-0378">Hydrolase</keyword>
<keyword evidence="5" id="KW-0063">Aspartyl esterase</keyword>
<comment type="similarity">
    <text evidence="2">Belongs to the pectinesterase family.</text>
</comment>
<feature type="chain" id="PRO_5045319788" description="pectinesterase" evidence="7">
    <location>
        <begin position="17"/>
        <end position="478"/>
    </location>
</feature>
<dbReference type="InterPro" id="IPR000070">
    <property type="entry name" value="Pectinesterase_cat"/>
</dbReference>
<evidence type="ECO:0000256" key="2">
    <source>
        <dbReference type="ARBA" id="ARBA00008891"/>
    </source>
</evidence>
<evidence type="ECO:0000259" key="8">
    <source>
        <dbReference type="Pfam" id="PF01095"/>
    </source>
</evidence>
<dbReference type="Gene3D" id="2.160.20.10">
    <property type="entry name" value="Single-stranded right-handed beta-helix, Pectin lyase-like"/>
    <property type="match status" value="1"/>
</dbReference>
<evidence type="ECO:0000313" key="10">
    <source>
        <dbReference type="Proteomes" id="UP001521785"/>
    </source>
</evidence>
<dbReference type="PANTHER" id="PTHR31321:SF57">
    <property type="entry name" value="PECTINESTERASE 53-RELATED"/>
    <property type="match status" value="1"/>
</dbReference>
<proteinExistence type="inferred from homology"/>
<gene>
    <name evidence="9" type="ORF">SLS60_004297</name>
</gene>
<comment type="pathway">
    <text evidence="1">Glycan metabolism; pectin degradation; 2-dehydro-3-deoxy-D-gluconate from pectin: step 1/5.</text>
</comment>
<comment type="caution">
    <text evidence="9">The sequence shown here is derived from an EMBL/GenBank/DDBJ whole genome shotgun (WGS) entry which is preliminary data.</text>
</comment>
<dbReference type="SUPFAM" id="SSF51126">
    <property type="entry name" value="Pectin lyase-like"/>
    <property type="match status" value="1"/>
</dbReference>
<keyword evidence="7" id="KW-0732">Signal</keyword>
<dbReference type="EMBL" id="JAKJXO020000005">
    <property type="protein sequence ID" value="KAL1604757.1"/>
    <property type="molecule type" value="Genomic_DNA"/>
</dbReference>
<feature type="signal peptide" evidence="7">
    <location>
        <begin position="1"/>
        <end position="16"/>
    </location>
</feature>
<evidence type="ECO:0000256" key="5">
    <source>
        <dbReference type="ARBA" id="ARBA00023085"/>
    </source>
</evidence>
<organism evidence="9 10">
    <name type="scientific">Paraconiothyrium brasiliense</name>
    <dbReference type="NCBI Taxonomy" id="300254"/>
    <lineage>
        <taxon>Eukaryota</taxon>
        <taxon>Fungi</taxon>
        <taxon>Dikarya</taxon>
        <taxon>Ascomycota</taxon>
        <taxon>Pezizomycotina</taxon>
        <taxon>Dothideomycetes</taxon>
        <taxon>Pleosporomycetidae</taxon>
        <taxon>Pleosporales</taxon>
        <taxon>Massarineae</taxon>
        <taxon>Didymosphaeriaceae</taxon>
        <taxon>Paraconiothyrium</taxon>
    </lineage>
</organism>
<dbReference type="InterPro" id="IPR012334">
    <property type="entry name" value="Pectin_lyas_fold"/>
</dbReference>
<dbReference type="EC" id="3.1.1.11" evidence="3"/>
<keyword evidence="10" id="KW-1185">Reference proteome</keyword>
<dbReference type="PANTHER" id="PTHR31321">
    <property type="entry name" value="ACYL-COA THIOESTER HYDROLASE YBHC-RELATED"/>
    <property type="match status" value="1"/>
</dbReference>
<dbReference type="Pfam" id="PF01095">
    <property type="entry name" value="Pectinesterase"/>
    <property type="match status" value="1"/>
</dbReference>
<evidence type="ECO:0000256" key="1">
    <source>
        <dbReference type="ARBA" id="ARBA00005184"/>
    </source>
</evidence>
<feature type="domain" description="Pectinesterase catalytic" evidence="8">
    <location>
        <begin position="184"/>
        <end position="450"/>
    </location>
</feature>
<accession>A0ABR3RK49</accession>
<protein>
    <recommendedName>
        <fullName evidence="3">pectinesterase</fullName>
        <ecNumber evidence="3">3.1.1.11</ecNumber>
    </recommendedName>
    <alternativeName>
        <fullName evidence="6">Pectin methylesterase A</fullName>
    </alternativeName>
</protein>
<sequence>MLHALVLLSALTPVQGLRYNTGATDIQLFPQDGQKDVNPDTQIRLTFPSPPSIGDSGLVRVYDVASNLLVDSLNLSIPISPSPYGNGSTKANYTDKTKYQTNIIGGMDFYFFPIIVRDNTATIYLHNNRLEYNKTYSITIDPSVLRIHDGGYENTTSSFPGIPSNAPWTFSTKPTGPPPHTTSVTVSSSGTADFTTLQGALDWAPSNPSTPTTILIQPGTYEELIFFQYKSNLRIRGTSPNTTRIAYPNNSAFNPPNRQGPSRRPAFSFRGAADVQLSDFAITNYLRGQAESLLLDGTRIVLSNMVLNGSGDALTTYGSAYIRSTTLYGDGDTVLGYGSVFWANSTVVTTAGAVTWTRTSQNTRGNVFVDCTIISLEGNSTFARLPDNSGGVLDNWPYAEVVLVNTRTEGIAPVGWGPVQGEGFDSSHVRFWEYGTMDLEGRAVDYSERLNISKQLAEVPERYLDPEWVLGGWSPRVV</sequence>
<dbReference type="Proteomes" id="UP001521785">
    <property type="component" value="Unassembled WGS sequence"/>
</dbReference>
<evidence type="ECO:0000313" key="9">
    <source>
        <dbReference type="EMBL" id="KAL1604757.1"/>
    </source>
</evidence>
<evidence type="ECO:0000256" key="4">
    <source>
        <dbReference type="ARBA" id="ARBA00022801"/>
    </source>
</evidence>
<reference evidence="9 10" key="1">
    <citation type="submission" date="2024-02" db="EMBL/GenBank/DDBJ databases">
        <title>De novo assembly and annotation of 12 fungi associated with fruit tree decline syndrome in Ontario, Canada.</title>
        <authorList>
            <person name="Sulman M."/>
            <person name="Ellouze W."/>
            <person name="Ilyukhin E."/>
        </authorList>
    </citation>
    <scope>NUCLEOTIDE SEQUENCE [LARGE SCALE GENOMIC DNA]</scope>
    <source>
        <strain evidence="9 10">M42-189</strain>
    </source>
</reference>
<evidence type="ECO:0000256" key="3">
    <source>
        <dbReference type="ARBA" id="ARBA00013229"/>
    </source>
</evidence>
<evidence type="ECO:0000256" key="7">
    <source>
        <dbReference type="SAM" id="SignalP"/>
    </source>
</evidence>
<dbReference type="InterPro" id="IPR011050">
    <property type="entry name" value="Pectin_lyase_fold/virulence"/>
</dbReference>
<evidence type="ECO:0000256" key="6">
    <source>
        <dbReference type="ARBA" id="ARBA00042203"/>
    </source>
</evidence>
<name>A0ABR3RK49_9PLEO</name>